<accession>A0ABT2MK71</accession>
<dbReference type="Proteomes" id="UP001525890">
    <property type="component" value="Unassembled WGS sequence"/>
</dbReference>
<dbReference type="RefSeq" id="WP_368004859.1">
    <property type="nucleotide sequence ID" value="NZ_JAMXFF010000002.1"/>
</dbReference>
<proteinExistence type="predicted"/>
<organism evidence="1 2">
    <name type="scientific">Laspinema palackyanum D2a</name>
    <dbReference type="NCBI Taxonomy" id="2953684"/>
    <lineage>
        <taxon>Bacteria</taxon>
        <taxon>Bacillati</taxon>
        <taxon>Cyanobacteriota</taxon>
        <taxon>Cyanophyceae</taxon>
        <taxon>Oscillatoriophycideae</taxon>
        <taxon>Oscillatoriales</taxon>
        <taxon>Laspinemataceae</taxon>
        <taxon>Laspinema</taxon>
        <taxon>Laspinema palackyanum</taxon>
    </lineage>
</organism>
<comment type="caution">
    <text evidence="1">The sequence shown here is derived from an EMBL/GenBank/DDBJ whole genome shotgun (WGS) entry which is preliminary data.</text>
</comment>
<dbReference type="EMBL" id="JAMXFF010000002">
    <property type="protein sequence ID" value="MCT7965148.1"/>
    <property type="molecule type" value="Genomic_DNA"/>
</dbReference>
<evidence type="ECO:0000313" key="1">
    <source>
        <dbReference type="EMBL" id="MCT7965148.1"/>
    </source>
</evidence>
<name>A0ABT2MK71_9CYAN</name>
<gene>
    <name evidence="1" type="ORF">NG799_02215</name>
</gene>
<protein>
    <recommendedName>
        <fullName evidence="3">50S ribosomal protein L23</fullName>
    </recommendedName>
</protein>
<keyword evidence="2" id="KW-1185">Reference proteome</keyword>
<reference evidence="1 2" key="1">
    <citation type="journal article" date="2022" name="Front. Microbiol.">
        <title>High genomic differentiation and limited gene flow indicate recent cryptic speciation within the genus Laspinema (cyanobacteria).</title>
        <authorList>
            <person name="Stanojkovic A."/>
            <person name="Skoupy S."/>
            <person name="Skaloud P."/>
            <person name="Dvorak P."/>
        </authorList>
    </citation>
    <scope>NUCLEOTIDE SEQUENCE [LARGE SCALE GENOMIC DNA]</scope>
    <source>
        <strain evidence="1 2">D2a</strain>
    </source>
</reference>
<sequence>MNRQQFIEKMRFRPNSQKAKIIRKLPAPFWREIQLTINPETDKIVRISPTSIKVSYQAKTKGLAIEVTKKFTGR</sequence>
<evidence type="ECO:0000313" key="2">
    <source>
        <dbReference type="Proteomes" id="UP001525890"/>
    </source>
</evidence>
<evidence type="ECO:0008006" key="3">
    <source>
        <dbReference type="Google" id="ProtNLM"/>
    </source>
</evidence>